<proteinExistence type="predicted"/>
<evidence type="ECO:0000256" key="1">
    <source>
        <dbReference type="SAM" id="MobiDB-lite"/>
    </source>
</evidence>
<feature type="compositionally biased region" description="Polar residues" evidence="1">
    <location>
        <begin position="294"/>
        <end position="308"/>
    </location>
</feature>
<accession>A0A0A9W8G4</accession>
<reference evidence="2" key="1">
    <citation type="journal article" date="2014" name="PLoS ONE">
        <title>Transcriptome-Based Identification of ABC Transporters in the Western Tarnished Plant Bug Lygus hesperus.</title>
        <authorList>
            <person name="Hull J.J."/>
            <person name="Chaney K."/>
            <person name="Geib S.M."/>
            <person name="Fabrick J.A."/>
            <person name="Brent C.S."/>
            <person name="Walsh D."/>
            <person name="Lavine L.C."/>
        </authorList>
    </citation>
    <scope>NUCLEOTIDE SEQUENCE</scope>
</reference>
<evidence type="ECO:0000313" key="2">
    <source>
        <dbReference type="EMBL" id="JAG03706.1"/>
    </source>
</evidence>
<gene>
    <name evidence="2" type="primary">tmk_0</name>
    <name evidence="2" type="ORF">CM83_32912</name>
</gene>
<sequence length="442" mass="50410">RKKRKKILARRKRIRVRKRRKKRMTPVRKKKTLVRRKRRKKRIHVLHAMRKRILVRRKMKRKRIHVKRKRIRVKRKILVPNSFLITLIPMYLLYSLHVQMRLIRKKKRDAVNLVRILVQKVLRDVLPGQDEPCSVAASWKIKVRPCRRASPCQSKKGGVPPSGPCIIDKVDIVEQKLEPEDNCGLTKHPCGKKVCPNKCDVKRKTKFADVQEEPQVAIKNLLDVLSYQTRSFQSIHTLNFANAKGTGPMYPNRAPDPRQPGTGQRVPGSEPPSGQTYSEKVAGLLEKLKGLWQGQGSASNPVDVNQQVKSDKHSQPGRPTSGRRLFGMFGSEIAVTGRGESQSISAVASLESLSAEGDSHILFMTDDFVDCEDKVPPCPLEPEGMPCPARDDDCIRTTDDIWSDIDAHWGYEKFPWKSNAVKDERLDEVSKGSDDPYANHQL</sequence>
<dbReference type="GO" id="GO:0016301">
    <property type="term" value="F:kinase activity"/>
    <property type="evidence" value="ECO:0007669"/>
    <property type="project" value="UniProtKB-KW"/>
</dbReference>
<keyword evidence="2" id="KW-0418">Kinase</keyword>
<dbReference type="EMBL" id="GBHO01039898">
    <property type="protein sequence ID" value="JAG03706.1"/>
    <property type="molecule type" value="Transcribed_RNA"/>
</dbReference>
<reference evidence="2" key="2">
    <citation type="submission" date="2014-07" db="EMBL/GenBank/DDBJ databases">
        <authorList>
            <person name="Hull J."/>
        </authorList>
    </citation>
    <scope>NUCLEOTIDE SEQUENCE</scope>
</reference>
<feature type="non-terminal residue" evidence="2">
    <location>
        <position position="1"/>
    </location>
</feature>
<name>A0A0A9W8G4_LYGHE</name>
<organism evidence="2">
    <name type="scientific">Lygus hesperus</name>
    <name type="common">Western plant bug</name>
    <dbReference type="NCBI Taxonomy" id="30085"/>
    <lineage>
        <taxon>Eukaryota</taxon>
        <taxon>Metazoa</taxon>
        <taxon>Ecdysozoa</taxon>
        <taxon>Arthropoda</taxon>
        <taxon>Hexapoda</taxon>
        <taxon>Insecta</taxon>
        <taxon>Pterygota</taxon>
        <taxon>Neoptera</taxon>
        <taxon>Paraneoptera</taxon>
        <taxon>Hemiptera</taxon>
        <taxon>Heteroptera</taxon>
        <taxon>Panheteroptera</taxon>
        <taxon>Cimicomorpha</taxon>
        <taxon>Miridae</taxon>
        <taxon>Mirini</taxon>
        <taxon>Lygus</taxon>
    </lineage>
</organism>
<feature type="region of interest" description="Disordered" evidence="1">
    <location>
        <begin position="294"/>
        <end position="325"/>
    </location>
</feature>
<keyword evidence="2" id="KW-0808">Transferase</keyword>
<dbReference type="AlphaFoldDB" id="A0A0A9W8G4"/>
<feature type="region of interest" description="Disordered" evidence="1">
    <location>
        <begin position="242"/>
        <end position="277"/>
    </location>
</feature>
<protein>
    <submittedName>
        <fullName evidence="2">Thymidylate kinase</fullName>
    </submittedName>
</protein>